<evidence type="ECO:0000256" key="3">
    <source>
        <dbReference type="ARBA" id="ARBA00023186"/>
    </source>
</evidence>
<dbReference type="EMBL" id="JACFXV010000043">
    <property type="protein sequence ID" value="MBA5776560.1"/>
    <property type="molecule type" value="Genomic_DNA"/>
</dbReference>
<dbReference type="Pfam" id="PF03937">
    <property type="entry name" value="Sdh5"/>
    <property type="match status" value="1"/>
</dbReference>
<dbReference type="Gene3D" id="1.10.150.250">
    <property type="entry name" value="Flavinator of succinate dehydrogenase"/>
    <property type="match status" value="1"/>
</dbReference>
<evidence type="ECO:0000256" key="1">
    <source>
        <dbReference type="ARBA" id="ARBA00008571"/>
    </source>
</evidence>
<dbReference type="SUPFAM" id="SSF109910">
    <property type="entry name" value="YgfY-like"/>
    <property type="match status" value="1"/>
</dbReference>
<dbReference type="RefSeq" id="WP_182163068.1">
    <property type="nucleotide sequence ID" value="NZ_JACFXV010000043.1"/>
</dbReference>
<evidence type="ECO:0000313" key="4">
    <source>
        <dbReference type="EMBL" id="MBA5776560.1"/>
    </source>
</evidence>
<evidence type="ECO:0000313" key="5">
    <source>
        <dbReference type="Proteomes" id="UP000541109"/>
    </source>
</evidence>
<comment type="caution">
    <text evidence="4">The sequence shown here is derived from an EMBL/GenBank/DDBJ whole genome shotgun (WGS) entry which is preliminary data.</text>
</comment>
<evidence type="ECO:0000256" key="2">
    <source>
        <dbReference type="ARBA" id="ARBA00019418"/>
    </source>
</evidence>
<dbReference type="InterPro" id="IPR036714">
    <property type="entry name" value="SDH_sf"/>
</dbReference>
<organism evidence="4 5">
    <name type="scientific">Stappia albiluteola</name>
    <dbReference type="NCBI Taxonomy" id="2758565"/>
    <lineage>
        <taxon>Bacteria</taxon>
        <taxon>Pseudomonadati</taxon>
        <taxon>Pseudomonadota</taxon>
        <taxon>Alphaproteobacteria</taxon>
        <taxon>Hyphomicrobiales</taxon>
        <taxon>Stappiaceae</taxon>
        <taxon>Stappia</taxon>
    </lineage>
</organism>
<keyword evidence="5" id="KW-1185">Reference proteome</keyword>
<dbReference type="Proteomes" id="UP000541109">
    <property type="component" value="Unassembled WGS sequence"/>
</dbReference>
<reference evidence="4 5" key="1">
    <citation type="submission" date="2020-07" db="EMBL/GenBank/DDBJ databases">
        <title>Stappia sp., F7233, whole genome shotgun sequencing project.</title>
        <authorList>
            <person name="Jiang S."/>
            <person name="Liu Z.W."/>
            <person name="Du Z.J."/>
        </authorList>
    </citation>
    <scope>NUCLEOTIDE SEQUENCE [LARGE SCALE GENOMIC DNA]</scope>
    <source>
        <strain evidence="4 5">F7233</strain>
    </source>
</reference>
<accession>A0A839AA86</accession>
<dbReference type="GO" id="GO:0006099">
    <property type="term" value="P:tricarboxylic acid cycle"/>
    <property type="evidence" value="ECO:0007669"/>
    <property type="project" value="TreeGrafter"/>
</dbReference>
<dbReference type="PANTHER" id="PTHR12469">
    <property type="entry name" value="PROTEIN EMI5 HOMOLOG, MITOCHONDRIAL"/>
    <property type="match status" value="1"/>
</dbReference>
<protein>
    <recommendedName>
        <fullName evidence="2">FAD assembly factor SdhE</fullName>
    </recommendedName>
</protein>
<comment type="similarity">
    <text evidence="1">Belongs to the SdhE FAD assembly factor family.</text>
</comment>
<keyword evidence="3" id="KW-0143">Chaperone</keyword>
<sequence>MDAEKTGSAAVDGLDARRKRILFRAQHRGIKEMDILIGGYVNAHIATMPEADLNEIEALMEIPDQDLLSWMTGSREVPARVNTPLYRAIIAFRGAQARS</sequence>
<gene>
    <name evidence="4" type="ORF">H2509_05415</name>
</gene>
<name>A0A839AA86_9HYPH</name>
<dbReference type="PANTHER" id="PTHR12469:SF2">
    <property type="entry name" value="SUCCINATE DEHYDROGENASE ASSEMBLY FACTOR 2, MITOCHONDRIAL"/>
    <property type="match status" value="1"/>
</dbReference>
<proteinExistence type="inferred from homology"/>
<dbReference type="AlphaFoldDB" id="A0A839AA86"/>
<dbReference type="InterPro" id="IPR005631">
    <property type="entry name" value="SDH"/>
</dbReference>